<keyword evidence="1" id="KW-1133">Transmembrane helix</keyword>
<gene>
    <name evidence="2" type="ORF">JMJ55_28870</name>
</gene>
<evidence type="ECO:0000313" key="3">
    <source>
        <dbReference type="Proteomes" id="UP000606490"/>
    </source>
</evidence>
<protein>
    <submittedName>
        <fullName evidence="2">Uncharacterized protein</fullName>
    </submittedName>
</protein>
<sequence length="47" mass="5210">MSQTESTRPRKTALREPEQQGTLSYILQGSVFIGVLLLLFVLAGFRG</sequence>
<dbReference type="RefSeq" id="WP_202829070.1">
    <property type="nucleotide sequence ID" value="NZ_JAEUXJ010000034.1"/>
</dbReference>
<dbReference type="EMBL" id="JAEUXJ010000034">
    <property type="protein sequence ID" value="MBL6459336.1"/>
    <property type="molecule type" value="Genomic_DNA"/>
</dbReference>
<reference evidence="2 3" key="1">
    <citation type="submission" date="2021-01" db="EMBL/GenBank/DDBJ databases">
        <title>Belnapia mucosa sp. nov. and Belnapia arida sp. nov., isolated from the Tabernas Desert (Almeria, Spain).</title>
        <authorList>
            <person name="Molina-Menor E."/>
            <person name="Vidal-Verdu A."/>
            <person name="Calonge A."/>
            <person name="Satari L."/>
            <person name="Pereto Magraner J."/>
            <person name="Porcar Miralles M."/>
        </authorList>
    </citation>
    <scope>NUCLEOTIDE SEQUENCE [LARGE SCALE GENOMIC DNA]</scope>
    <source>
        <strain evidence="2 3">T6</strain>
    </source>
</reference>
<organism evidence="2 3">
    <name type="scientific">Belnapia mucosa</name>
    <dbReference type="NCBI Taxonomy" id="2804532"/>
    <lineage>
        <taxon>Bacteria</taxon>
        <taxon>Pseudomonadati</taxon>
        <taxon>Pseudomonadota</taxon>
        <taxon>Alphaproteobacteria</taxon>
        <taxon>Acetobacterales</taxon>
        <taxon>Roseomonadaceae</taxon>
        <taxon>Belnapia</taxon>
    </lineage>
</organism>
<keyword evidence="1" id="KW-0812">Transmembrane</keyword>
<evidence type="ECO:0000313" key="2">
    <source>
        <dbReference type="EMBL" id="MBL6459336.1"/>
    </source>
</evidence>
<keyword evidence="1" id="KW-0472">Membrane</keyword>
<evidence type="ECO:0000256" key="1">
    <source>
        <dbReference type="SAM" id="Phobius"/>
    </source>
</evidence>
<accession>A0ABS1VDX2</accession>
<feature type="transmembrane region" description="Helical" evidence="1">
    <location>
        <begin position="25"/>
        <end position="45"/>
    </location>
</feature>
<name>A0ABS1VDX2_9PROT</name>
<dbReference type="Proteomes" id="UP000606490">
    <property type="component" value="Unassembled WGS sequence"/>
</dbReference>
<keyword evidence="3" id="KW-1185">Reference proteome</keyword>
<proteinExistence type="predicted"/>
<comment type="caution">
    <text evidence="2">The sequence shown here is derived from an EMBL/GenBank/DDBJ whole genome shotgun (WGS) entry which is preliminary data.</text>
</comment>